<dbReference type="SMART" id="SM00244">
    <property type="entry name" value="PHB"/>
    <property type="match status" value="1"/>
</dbReference>
<keyword evidence="4 6" id="KW-1133">Transmembrane helix</keyword>
<accession>A0AB39V0D6</accession>
<comment type="function">
    <text evidence="6">HflC and HflK could encode or regulate a protease.</text>
</comment>
<dbReference type="EMBL" id="CP154858">
    <property type="protein sequence ID" value="XDT73722.1"/>
    <property type="molecule type" value="Genomic_DNA"/>
</dbReference>
<feature type="compositionally biased region" description="Polar residues" evidence="7">
    <location>
        <begin position="342"/>
        <end position="361"/>
    </location>
</feature>
<dbReference type="AlphaFoldDB" id="A0AB39V0D6"/>
<keyword evidence="9" id="KW-0645">Protease</keyword>
<feature type="transmembrane region" description="Helical" evidence="6">
    <location>
        <begin position="56"/>
        <end position="75"/>
    </location>
</feature>
<keyword evidence="3 6" id="KW-0812">Transmembrane</keyword>
<keyword evidence="5 6" id="KW-0472">Membrane</keyword>
<dbReference type="Gene3D" id="3.30.479.30">
    <property type="entry name" value="Band 7 domain"/>
    <property type="match status" value="1"/>
</dbReference>
<evidence type="ECO:0000313" key="9">
    <source>
        <dbReference type="EMBL" id="XDT73722.1"/>
    </source>
</evidence>
<feature type="region of interest" description="Disordered" evidence="7">
    <location>
        <begin position="341"/>
        <end position="361"/>
    </location>
</feature>
<dbReference type="InterPro" id="IPR036013">
    <property type="entry name" value="Band_7/SPFH_dom_sf"/>
</dbReference>
<dbReference type="InterPro" id="IPR050710">
    <property type="entry name" value="Band7/mec-2_domain"/>
</dbReference>
<dbReference type="KEGG" id="tcd:AAIA72_07080"/>
<dbReference type="GO" id="GO:0008233">
    <property type="term" value="F:peptidase activity"/>
    <property type="evidence" value="ECO:0007669"/>
    <property type="project" value="UniProtKB-KW"/>
</dbReference>
<comment type="subcellular location">
    <subcellularLocation>
        <location evidence="1">Membrane</location>
        <topology evidence="1">Single-pass membrane protein</topology>
    </subcellularLocation>
</comment>
<evidence type="ECO:0000256" key="7">
    <source>
        <dbReference type="SAM" id="MobiDB-lite"/>
    </source>
</evidence>
<evidence type="ECO:0000256" key="2">
    <source>
        <dbReference type="ARBA" id="ARBA00006971"/>
    </source>
</evidence>
<name>A0AB39V0D6_9GAMM</name>
<reference evidence="9" key="1">
    <citation type="submission" date="2024-05" db="EMBL/GenBank/DDBJ databases">
        <title>Genome sequencing of novel strain.</title>
        <authorList>
            <person name="Ganbat D."/>
            <person name="Ganbat S."/>
            <person name="Lee S.-J."/>
        </authorList>
    </citation>
    <scope>NUCLEOTIDE SEQUENCE</scope>
    <source>
        <strain evidence="9">SMD15-11</strain>
    </source>
</reference>
<protein>
    <recommendedName>
        <fullName evidence="6">Protein HflK</fullName>
    </recommendedName>
</protein>
<dbReference type="CDD" id="cd03404">
    <property type="entry name" value="SPFH_HflK"/>
    <property type="match status" value="1"/>
</dbReference>
<dbReference type="GO" id="GO:0006508">
    <property type="term" value="P:proteolysis"/>
    <property type="evidence" value="ECO:0007669"/>
    <property type="project" value="UniProtKB-KW"/>
</dbReference>
<comment type="subunit">
    <text evidence="6">HflC and HflK may interact to form a multimeric complex.</text>
</comment>
<comment type="similarity">
    <text evidence="2 6">Belongs to the band 7/mec-2 family. HflK subfamily.</text>
</comment>
<evidence type="ECO:0000256" key="5">
    <source>
        <dbReference type="ARBA" id="ARBA00023136"/>
    </source>
</evidence>
<dbReference type="NCBIfam" id="TIGR01933">
    <property type="entry name" value="hflK"/>
    <property type="match status" value="1"/>
</dbReference>
<dbReference type="InterPro" id="IPR001107">
    <property type="entry name" value="Band_7"/>
</dbReference>
<dbReference type="Pfam" id="PF01145">
    <property type="entry name" value="Band_7"/>
    <property type="match status" value="1"/>
</dbReference>
<evidence type="ECO:0000259" key="8">
    <source>
        <dbReference type="SMART" id="SM00244"/>
    </source>
</evidence>
<gene>
    <name evidence="9" type="primary">hflK</name>
    <name evidence="9" type="ORF">AAIA72_07080</name>
</gene>
<dbReference type="InterPro" id="IPR001972">
    <property type="entry name" value="Stomatin_HflK_fam"/>
</dbReference>
<dbReference type="InterPro" id="IPR020980">
    <property type="entry name" value="Membrane_HflK_N"/>
</dbReference>
<feature type="region of interest" description="Disordered" evidence="7">
    <location>
        <begin position="1"/>
        <end position="25"/>
    </location>
</feature>
<proteinExistence type="inferred from homology"/>
<dbReference type="Pfam" id="PF12221">
    <property type="entry name" value="HflK_N"/>
    <property type="match status" value="1"/>
</dbReference>
<evidence type="ECO:0000256" key="6">
    <source>
        <dbReference type="RuleBase" id="RU364113"/>
    </source>
</evidence>
<dbReference type="GO" id="GO:0016020">
    <property type="term" value="C:membrane"/>
    <property type="evidence" value="ECO:0007669"/>
    <property type="project" value="UniProtKB-SubCell"/>
</dbReference>
<dbReference type="PANTHER" id="PTHR43327">
    <property type="entry name" value="STOMATIN-LIKE PROTEIN 2, MITOCHONDRIAL"/>
    <property type="match status" value="1"/>
</dbReference>
<keyword evidence="9" id="KW-0378">Hydrolase</keyword>
<evidence type="ECO:0000256" key="4">
    <source>
        <dbReference type="ARBA" id="ARBA00022989"/>
    </source>
</evidence>
<evidence type="ECO:0000256" key="3">
    <source>
        <dbReference type="ARBA" id="ARBA00022692"/>
    </source>
</evidence>
<sequence>MAWDGPGKNDQDPWGGGRRNDGPPDLDEVIRKALNKLGGLFGGGKGNGSSGGGNNAAAGGIGALIVILLVILLGYNSVYRVDATEQAVVLRLGKYLNTVGPGLRFRIPIVDKVIIEDVTSVKTQKKKGHMLTEDENIVDIDLTVQYLIRDLKQYALHIRDPQGTLVFAIDSALRHEVGSTEMDQVLTEGREILAAKVKQRLQEYLDFYGAGIEVRQVNINDAQPPRAVQAAFEDVQRAKEDEQRVVNEAEAYRNKIVPEARGQAQRVKEEANGYKAAVIARAEGQVSRFLKVLAVYKTAPDVTRERLYIDTMETVLSRTSKVLVDQKQGNSLIYLPLDKLRSGSTDAGQTNPGRIQGDSSDVLQQPVRNLESGASRLLRRGG</sequence>
<feature type="domain" description="Band 7" evidence="8">
    <location>
        <begin position="76"/>
        <end position="236"/>
    </location>
</feature>
<dbReference type="RefSeq" id="WP_369602703.1">
    <property type="nucleotide sequence ID" value="NZ_CP154858.1"/>
</dbReference>
<organism evidence="9">
    <name type="scientific">Thermohahella caldifontis</name>
    <dbReference type="NCBI Taxonomy" id="3142973"/>
    <lineage>
        <taxon>Bacteria</taxon>
        <taxon>Pseudomonadati</taxon>
        <taxon>Pseudomonadota</taxon>
        <taxon>Gammaproteobacteria</taxon>
        <taxon>Oceanospirillales</taxon>
        <taxon>Hahellaceae</taxon>
        <taxon>Thermohahella</taxon>
    </lineage>
</organism>
<evidence type="ECO:0000256" key="1">
    <source>
        <dbReference type="ARBA" id="ARBA00004167"/>
    </source>
</evidence>
<dbReference type="SUPFAM" id="SSF117892">
    <property type="entry name" value="Band 7/SPFH domain"/>
    <property type="match status" value="1"/>
</dbReference>
<dbReference type="InterPro" id="IPR010201">
    <property type="entry name" value="HflK"/>
</dbReference>
<dbReference type="PANTHER" id="PTHR43327:SF2">
    <property type="entry name" value="MODULATOR OF FTSH PROTEASE HFLK"/>
    <property type="match status" value="1"/>
</dbReference>
<dbReference type="PRINTS" id="PR00721">
    <property type="entry name" value="STOMATIN"/>
</dbReference>